<comment type="caution">
    <text evidence="9">The sequence shown here is derived from an EMBL/GenBank/DDBJ whole genome shotgun (WGS) entry which is preliminary data.</text>
</comment>
<feature type="binding site" evidence="7">
    <location>
        <position position="196"/>
    </location>
    <ligand>
        <name>Mg(2+)</name>
        <dbReference type="ChEBI" id="CHEBI:18420"/>
    </ligand>
</feature>
<keyword evidence="3 9" id="KW-0808">Transferase</keyword>
<dbReference type="InterPro" id="IPR000715">
    <property type="entry name" value="Glycosyl_transferase_4"/>
</dbReference>
<dbReference type="AlphaFoldDB" id="A0A7X0VBJ5"/>
<feature type="transmembrane region" description="Helical" evidence="8">
    <location>
        <begin position="292"/>
        <end position="310"/>
    </location>
</feature>
<evidence type="ECO:0000256" key="8">
    <source>
        <dbReference type="SAM" id="Phobius"/>
    </source>
</evidence>
<keyword evidence="7" id="KW-0460">Magnesium</keyword>
<evidence type="ECO:0000256" key="3">
    <source>
        <dbReference type="ARBA" id="ARBA00022679"/>
    </source>
</evidence>
<protein>
    <submittedName>
        <fullName evidence="9">UDP-phosphate glycosyltransferase</fullName>
    </submittedName>
</protein>
<evidence type="ECO:0000256" key="7">
    <source>
        <dbReference type="PIRSR" id="PIRSR600715-1"/>
    </source>
</evidence>
<evidence type="ECO:0000313" key="10">
    <source>
        <dbReference type="Proteomes" id="UP000523955"/>
    </source>
</evidence>
<dbReference type="RefSeq" id="WP_185253538.1">
    <property type="nucleotide sequence ID" value="NZ_JACKXE010000001.1"/>
</dbReference>
<dbReference type="GO" id="GO:0009103">
    <property type="term" value="P:lipopolysaccharide biosynthetic process"/>
    <property type="evidence" value="ECO:0007669"/>
    <property type="project" value="TreeGrafter"/>
</dbReference>
<reference evidence="9 10" key="1">
    <citation type="submission" date="2020-08" db="EMBL/GenBank/DDBJ databases">
        <authorList>
            <person name="Seo M.-J."/>
        </authorList>
    </citation>
    <scope>NUCLEOTIDE SEQUENCE [LARGE SCALE GENOMIC DNA]</scope>
    <source>
        <strain evidence="9 10">KIGAM211</strain>
    </source>
</reference>
<gene>
    <name evidence="9" type="ORF">H5V45_14265</name>
</gene>
<dbReference type="GO" id="GO:0071555">
    <property type="term" value="P:cell wall organization"/>
    <property type="evidence" value="ECO:0007669"/>
    <property type="project" value="TreeGrafter"/>
</dbReference>
<dbReference type="GO" id="GO:0046872">
    <property type="term" value="F:metal ion binding"/>
    <property type="evidence" value="ECO:0007669"/>
    <property type="project" value="UniProtKB-KW"/>
</dbReference>
<comment type="cofactor">
    <cofactor evidence="7">
        <name>Mg(2+)</name>
        <dbReference type="ChEBI" id="CHEBI:18420"/>
    </cofactor>
</comment>
<feature type="binding site" evidence="7">
    <location>
        <position position="137"/>
    </location>
    <ligand>
        <name>Mg(2+)</name>
        <dbReference type="ChEBI" id="CHEBI:18420"/>
    </ligand>
</feature>
<keyword evidence="5 8" id="KW-1133">Transmembrane helix</keyword>
<proteinExistence type="predicted"/>
<feature type="transmembrane region" description="Helical" evidence="8">
    <location>
        <begin position="166"/>
        <end position="186"/>
    </location>
</feature>
<evidence type="ECO:0000256" key="6">
    <source>
        <dbReference type="ARBA" id="ARBA00023136"/>
    </source>
</evidence>
<dbReference type="EMBL" id="JACKXE010000001">
    <property type="protein sequence ID" value="MBB6628485.1"/>
    <property type="molecule type" value="Genomic_DNA"/>
</dbReference>
<evidence type="ECO:0000256" key="2">
    <source>
        <dbReference type="ARBA" id="ARBA00022475"/>
    </source>
</evidence>
<evidence type="ECO:0000256" key="5">
    <source>
        <dbReference type="ARBA" id="ARBA00022989"/>
    </source>
</evidence>
<feature type="transmembrane region" description="Helical" evidence="8">
    <location>
        <begin position="43"/>
        <end position="59"/>
    </location>
</feature>
<dbReference type="GO" id="GO:0044038">
    <property type="term" value="P:cell wall macromolecule biosynthetic process"/>
    <property type="evidence" value="ECO:0007669"/>
    <property type="project" value="TreeGrafter"/>
</dbReference>
<dbReference type="PANTHER" id="PTHR22926:SF3">
    <property type="entry name" value="UNDECAPRENYL-PHOSPHATE ALPHA-N-ACETYLGLUCOSAMINYL 1-PHOSPHATE TRANSFERASE"/>
    <property type="match status" value="1"/>
</dbReference>
<keyword evidence="6 8" id="KW-0472">Membrane</keyword>
<feature type="transmembrane region" description="Helical" evidence="8">
    <location>
        <begin position="268"/>
        <end position="286"/>
    </location>
</feature>
<feature type="transmembrane region" description="Helical" evidence="8">
    <location>
        <begin position="220"/>
        <end position="239"/>
    </location>
</feature>
<dbReference type="Proteomes" id="UP000523955">
    <property type="component" value="Unassembled WGS sequence"/>
</dbReference>
<dbReference type="GO" id="GO:0016780">
    <property type="term" value="F:phosphotransferase activity, for other substituted phosphate groups"/>
    <property type="evidence" value="ECO:0007669"/>
    <property type="project" value="InterPro"/>
</dbReference>
<feature type="transmembrane region" description="Helical" evidence="8">
    <location>
        <begin position="93"/>
        <end position="110"/>
    </location>
</feature>
<keyword evidence="2" id="KW-1003">Cell membrane</keyword>
<feature type="transmembrane region" description="Helical" evidence="8">
    <location>
        <begin position="116"/>
        <end position="135"/>
    </location>
</feature>
<evidence type="ECO:0000256" key="4">
    <source>
        <dbReference type="ARBA" id="ARBA00022692"/>
    </source>
</evidence>
<keyword evidence="7" id="KW-0479">Metal-binding</keyword>
<dbReference type="GO" id="GO:0005886">
    <property type="term" value="C:plasma membrane"/>
    <property type="evidence" value="ECO:0007669"/>
    <property type="project" value="UniProtKB-SubCell"/>
</dbReference>
<feature type="transmembrane region" description="Helical" evidence="8">
    <location>
        <begin position="65"/>
        <end position="81"/>
    </location>
</feature>
<keyword evidence="10" id="KW-1185">Reference proteome</keyword>
<evidence type="ECO:0000256" key="1">
    <source>
        <dbReference type="ARBA" id="ARBA00004651"/>
    </source>
</evidence>
<keyword evidence="4 8" id="KW-0812">Transmembrane</keyword>
<comment type="subcellular location">
    <subcellularLocation>
        <location evidence="1">Cell membrane</location>
        <topology evidence="1">Multi-pass membrane protein</topology>
    </subcellularLocation>
</comment>
<dbReference type="Pfam" id="PF00953">
    <property type="entry name" value="Glycos_transf_4"/>
    <property type="match status" value="1"/>
</dbReference>
<sequence length="325" mass="33480">MTPFWVALAVGVLLTGLAVPLLRRASMIDRPNHRSSHDVPVPRGGGVAVVLAVLVGVALDGGSDAWAVVVPALLLAAVGLTDDLRSLSARLRLTAQLVVAVGLCAWVAATQSVTGAALPLLLVIGVVGVVGFVNAFNFMDGINGISALHAAVSGGWFAWLGHDRDLPVLLLLGLVVAGGALGFLPWNALGRVFLGDVGSYGIGALLAGTAITAWALDVPVVLAVAPLLVYLADTSSVMLRRARAGEPLFEAHRQHAYQRLVQQGWPHLGAAAWSAAVSVAVVLVLAGLYPDHAVVAVLLAVALLAAYLATPRLVEARHREGVSVS</sequence>
<feature type="transmembrane region" description="Helical" evidence="8">
    <location>
        <begin position="6"/>
        <end position="22"/>
    </location>
</feature>
<organism evidence="9 10">
    <name type="scientific">Nocardioides luti</name>
    <dbReference type="NCBI Taxonomy" id="2761101"/>
    <lineage>
        <taxon>Bacteria</taxon>
        <taxon>Bacillati</taxon>
        <taxon>Actinomycetota</taxon>
        <taxon>Actinomycetes</taxon>
        <taxon>Propionibacteriales</taxon>
        <taxon>Nocardioidaceae</taxon>
        <taxon>Nocardioides</taxon>
    </lineage>
</organism>
<evidence type="ECO:0000313" key="9">
    <source>
        <dbReference type="EMBL" id="MBB6628485.1"/>
    </source>
</evidence>
<dbReference type="PANTHER" id="PTHR22926">
    <property type="entry name" value="PHOSPHO-N-ACETYLMURAMOYL-PENTAPEPTIDE-TRANSFERASE"/>
    <property type="match status" value="1"/>
</dbReference>
<name>A0A7X0VBJ5_9ACTN</name>
<accession>A0A7X0VBJ5</accession>